<organism evidence="2 3">
    <name type="scientific">Streptococcus ferus</name>
    <dbReference type="NCBI Taxonomy" id="1345"/>
    <lineage>
        <taxon>Bacteria</taxon>
        <taxon>Bacillati</taxon>
        <taxon>Bacillota</taxon>
        <taxon>Bacilli</taxon>
        <taxon>Lactobacillales</taxon>
        <taxon>Streptococcaceae</taxon>
        <taxon>Streptococcus</taxon>
    </lineage>
</organism>
<feature type="transmembrane region" description="Helical" evidence="1">
    <location>
        <begin position="128"/>
        <end position="146"/>
    </location>
</feature>
<feature type="transmembrane region" description="Helical" evidence="1">
    <location>
        <begin position="405"/>
        <end position="426"/>
    </location>
</feature>
<feature type="transmembrane region" description="Helical" evidence="1">
    <location>
        <begin position="103"/>
        <end position="121"/>
    </location>
</feature>
<dbReference type="STRING" id="1123303.GCA_000372425_01166"/>
<dbReference type="Pfam" id="PF09852">
    <property type="entry name" value="DUF2079"/>
    <property type="match status" value="1"/>
</dbReference>
<feature type="transmembrane region" description="Helical" evidence="1">
    <location>
        <begin position="166"/>
        <end position="185"/>
    </location>
</feature>
<keyword evidence="1" id="KW-1133">Transmembrane helix</keyword>
<feature type="transmembrane region" description="Helical" evidence="1">
    <location>
        <begin position="555"/>
        <end position="576"/>
    </location>
</feature>
<feature type="transmembrane region" description="Helical" evidence="1">
    <location>
        <begin position="205"/>
        <end position="226"/>
    </location>
</feature>
<sequence>MTFFKHVSQKWVPEGLNQILLYIINAYLLYAIFNLVQLPAETLFIHLGNHGLPFLSLILALFILVAGQILLGKKWKLSIFQQLATVLMAAYLFIAIYKSPSLLITFSLFILGFAVYFKLYVDQMKFRQLLPAVFLALFPKVIYSIYHTYPGDLGKFAIKLDNWNTNHIWILLFAFLYALLLGFLLTHFIGKKISIRQAAKQTKLAYAIVGLLGLTYVIYLCIISVYKVKTLSVSTFDIGIFTQMFASMRDNLTPMTTLERDKLLSHFAVHISPIYYLMLPFYYFLPYLETLEVLQILVVFSGVIPLALIIKKLQLPKYIRPFLLLWFFVTPAFTTAGSYHLHENCFLVPLLLWLIYANMSQWKWRLLLFVALTLMVKEDAFIYVVSVGLYFLIQNYRTSPKRTSLFTFLSQIIFPILYFSACVYLLSKYGEGAMVSRFDNFLLSGQKGLFKVIQNILLNPTFTFVSLFTQNKLKYLFLLLLSQAFLPLMQRKWHHYLLFIPLVVINLLSDYPYQADFGFQYSYGTNTLILFTSLLALEGFYQAETTAEIAQKMKTGIICTATAFSIVMSSAILYSFTNNWYADTLTYFNQKETYTSIHKTLGAIDTNQRILAYSAYTVDLRETKELYDIFYHNQQEVDPTIDLLVIPKTTFEGNTTEAEVVRKYLNSSYSISEESTKHVLIIKPDKP</sequence>
<dbReference type="EMBL" id="LS483343">
    <property type="protein sequence ID" value="SQF41237.1"/>
    <property type="molecule type" value="Genomic_DNA"/>
</dbReference>
<reference evidence="2 3" key="1">
    <citation type="submission" date="2018-06" db="EMBL/GenBank/DDBJ databases">
        <authorList>
            <consortium name="Pathogen Informatics"/>
            <person name="Doyle S."/>
        </authorList>
    </citation>
    <scope>NUCLEOTIDE SEQUENCE [LARGE SCALE GENOMIC DNA]</scope>
    <source>
        <strain evidence="2 3">NCTC12278</strain>
    </source>
</reference>
<feature type="transmembrane region" description="Helical" evidence="1">
    <location>
        <begin position="20"/>
        <end position="40"/>
    </location>
</feature>
<dbReference type="InterPro" id="IPR018650">
    <property type="entry name" value="STSV1_Orf64"/>
</dbReference>
<feature type="transmembrane region" description="Helical" evidence="1">
    <location>
        <begin position="362"/>
        <end position="393"/>
    </location>
</feature>
<feature type="transmembrane region" description="Helical" evidence="1">
    <location>
        <begin position="496"/>
        <end position="515"/>
    </location>
</feature>
<accession>A0A2X3W6V3</accession>
<feature type="transmembrane region" description="Helical" evidence="1">
    <location>
        <begin position="322"/>
        <end position="342"/>
    </location>
</feature>
<dbReference type="RefSeq" id="WP_018030490.1">
    <property type="nucleotide sequence ID" value="NZ_LS483343.1"/>
</dbReference>
<dbReference type="AlphaFoldDB" id="A0A2X3W6V3"/>
<keyword evidence="1" id="KW-0472">Membrane</keyword>
<feature type="transmembrane region" description="Helical" evidence="1">
    <location>
        <begin position="52"/>
        <end position="72"/>
    </location>
</feature>
<evidence type="ECO:0000256" key="1">
    <source>
        <dbReference type="SAM" id="Phobius"/>
    </source>
</evidence>
<feature type="transmembrane region" description="Helical" evidence="1">
    <location>
        <begin position="264"/>
        <end position="285"/>
    </location>
</feature>
<keyword evidence="1" id="KW-0812">Transmembrane</keyword>
<evidence type="ECO:0000313" key="3">
    <source>
        <dbReference type="Proteomes" id="UP000249495"/>
    </source>
</evidence>
<feature type="transmembrane region" description="Helical" evidence="1">
    <location>
        <begin position="521"/>
        <end position="543"/>
    </location>
</feature>
<feature type="transmembrane region" description="Helical" evidence="1">
    <location>
        <begin position="291"/>
        <end position="310"/>
    </location>
</feature>
<dbReference type="OrthoDB" id="2210955at2"/>
<evidence type="ECO:0000313" key="2">
    <source>
        <dbReference type="EMBL" id="SQF41237.1"/>
    </source>
</evidence>
<feature type="transmembrane region" description="Helical" evidence="1">
    <location>
        <begin position="473"/>
        <end position="489"/>
    </location>
</feature>
<proteinExistence type="predicted"/>
<keyword evidence="3" id="KW-1185">Reference proteome</keyword>
<dbReference type="KEGG" id="sfer:NCTC12278_01839"/>
<protein>
    <submittedName>
        <fullName evidence="2">Predicted membrane protein</fullName>
    </submittedName>
</protein>
<name>A0A2X3W6V3_9STRE</name>
<dbReference type="Proteomes" id="UP000249495">
    <property type="component" value="Chromosome 1"/>
</dbReference>
<gene>
    <name evidence="2" type="ORF">NCTC12278_01839</name>
</gene>